<dbReference type="Pfam" id="PF02378">
    <property type="entry name" value="PTS_EIIC"/>
    <property type="match status" value="1"/>
</dbReference>
<dbReference type="PROSITE" id="PS51093">
    <property type="entry name" value="PTS_EIIA_TYPE_1"/>
    <property type="match status" value="1"/>
</dbReference>
<dbReference type="InterPro" id="IPR011055">
    <property type="entry name" value="Dup_hybrid_motif"/>
</dbReference>
<dbReference type="AlphaFoldDB" id="A0A285PTP3"/>
<evidence type="ECO:0000259" key="15">
    <source>
        <dbReference type="PROSITE" id="PS51103"/>
    </source>
</evidence>
<evidence type="ECO:0000256" key="12">
    <source>
        <dbReference type="SAM" id="Phobius"/>
    </source>
</evidence>
<proteinExistence type="predicted"/>
<dbReference type="PANTHER" id="PTHR30175">
    <property type="entry name" value="PHOSPHOTRANSFERASE SYSTEM TRANSPORT PROTEIN"/>
    <property type="match status" value="1"/>
</dbReference>
<feature type="domain" description="PTS EIIB type-1" evidence="14">
    <location>
        <begin position="8"/>
        <end position="91"/>
    </location>
</feature>
<dbReference type="PROSITE" id="PS51103">
    <property type="entry name" value="PTS_EIIC_TYPE_1"/>
    <property type="match status" value="1"/>
</dbReference>
<evidence type="ECO:0000259" key="13">
    <source>
        <dbReference type="PROSITE" id="PS51093"/>
    </source>
</evidence>
<evidence type="ECO:0000256" key="7">
    <source>
        <dbReference type="ARBA" id="ARBA00022692"/>
    </source>
</evidence>
<dbReference type="GO" id="GO:0090589">
    <property type="term" value="F:protein-phosphocysteine-trehalose phosphotransferase system transporter activity"/>
    <property type="evidence" value="ECO:0007669"/>
    <property type="project" value="TreeGrafter"/>
</dbReference>
<feature type="transmembrane region" description="Helical" evidence="12">
    <location>
        <begin position="395"/>
        <end position="413"/>
    </location>
</feature>
<dbReference type="InterPro" id="IPR001127">
    <property type="entry name" value="PTS_EIIA_1_perm"/>
</dbReference>
<keyword evidence="4" id="KW-0762">Sugar transport</keyword>
<feature type="transmembrane region" description="Helical" evidence="12">
    <location>
        <begin position="300"/>
        <end position="325"/>
    </location>
</feature>
<dbReference type="SUPFAM" id="SSF55604">
    <property type="entry name" value="Glucose permease domain IIB"/>
    <property type="match status" value="1"/>
</dbReference>
<dbReference type="EMBL" id="LT907978">
    <property type="protein sequence ID" value="SOB72998.1"/>
    <property type="molecule type" value="Genomic_DNA"/>
</dbReference>
<dbReference type="Pfam" id="PF00358">
    <property type="entry name" value="PTS_EIIA_1"/>
    <property type="match status" value="1"/>
</dbReference>
<evidence type="ECO:0000259" key="14">
    <source>
        <dbReference type="PROSITE" id="PS51098"/>
    </source>
</evidence>
<evidence type="ECO:0000256" key="8">
    <source>
        <dbReference type="ARBA" id="ARBA00022777"/>
    </source>
</evidence>
<evidence type="ECO:0000313" key="17">
    <source>
        <dbReference type="Proteomes" id="UP000217549"/>
    </source>
</evidence>
<evidence type="ECO:0000256" key="5">
    <source>
        <dbReference type="ARBA" id="ARBA00022679"/>
    </source>
</evidence>
<evidence type="ECO:0000256" key="11">
    <source>
        <dbReference type="PROSITE-ProRule" id="PRU00421"/>
    </source>
</evidence>
<reference evidence="17" key="1">
    <citation type="submission" date="2017-09" db="EMBL/GenBank/DDBJ databases">
        <authorList>
            <person name="Shetty A S."/>
        </authorList>
    </citation>
    <scope>NUCLEOTIDE SEQUENCE [LARGE SCALE GENOMIC DNA]</scope>
</reference>
<dbReference type="PANTHER" id="PTHR30175:SF7">
    <property type="entry name" value="NEGATIVE REGULATOR OF SACY ACTIVITY"/>
    <property type="match status" value="1"/>
</dbReference>
<keyword evidence="6" id="KW-0598">Phosphotransferase system</keyword>
<dbReference type="Pfam" id="PF00367">
    <property type="entry name" value="PTS_EIIB"/>
    <property type="match status" value="1"/>
</dbReference>
<dbReference type="RefSeq" id="WP_096240920.1">
    <property type="nucleotide sequence ID" value="NZ_LT907978.1"/>
</dbReference>
<accession>A0A285PTP3</accession>
<keyword evidence="10 12" id="KW-0472">Membrane</keyword>
<dbReference type="GO" id="GO:0009401">
    <property type="term" value="P:phosphoenolpyruvate-dependent sugar phosphotransferase system"/>
    <property type="evidence" value="ECO:0007669"/>
    <property type="project" value="UniProtKB-KW"/>
</dbReference>
<dbReference type="NCBIfam" id="TIGR00830">
    <property type="entry name" value="PTBA"/>
    <property type="match status" value="1"/>
</dbReference>
<dbReference type="InterPro" id="IPR036878">
    <property type="entry name" value="Glu_permease_IIB"/>
</dbReference>
<protein>
    <submittedName>
        <fullName evidence="16">Protein-Npi-phosphohistidine-sugar phosphotransferase</fullName>
        <ecNumber evidence="16">2.7.1.69</ecNumber>
    </submittedName>
</protein>
<evidence type="ECO:0000256" key="1">
    <source>
        <dbReference type="ARBA" id="ARBA00004651"/>
    </source>
</evidence>
<dbReference type="InterPro" id="IPR050558">
    <property type="entry name" value="PTS_Sugar-Specific_Components"/>
</dbReference>
<evidence type="ECO:0000256" key="2">
    <source>
        <dbReference type="ARBA" id="ARBA00022448"/>
    </source>
</evidence>
<dbReference type="Gene3D" id="3.30.1360.60">
    <property type="entry name" value="Glucose permease domain IIB"/>
    <property type="match status" value="1"/>
</dbReference>
<comment type="subcellular location">
    <subcellularLocation>
        <location evidence="1">Cell membrane</location>
        <topology evidence="1">Multi-pass membrane protein</topology>
    </subcellularLocation>
</comment>
<evidence type="ECO:0000256" key="6">
    <source>
        <dbReference type="ARBA" id="ARBA00022683"/>
    </source>
</evidence>
<evidence type="ECO:0000256" key="9">
    <source>
        <dbReference type="ARBA" id="ARBA00022989"/>
    </source>
</evidence>
<evidence type="ECO:0000256" key="3">
    <source>
        <dbReference type="ARBA" id="ARBA00022475"/>
    </source>
</evidence>
<dbReference type="CDD" id="cd00212">
    <property type="entry name" value="PTS_IIB_glc"/>
    <property type="match status" value="1"/>
</dbReference>
<dbReference type="PROSITE" id="PS01035">
    <property type="entry name" value="PTS_EIIB_TYPE_1_CYS"/>
    <property type="match status" value="1"/>
</dbReference>
<feature type="transmembrane region" description="Helical" evidence="12">
    <location>
        <begin position="371"/>
        <end position="388"/>
    </location>
</feature>
<name>A0A285PTP3_9FIRM</name>
<dbReference type="GO" id="GO:0016301">
    <property type="term" value="F:kinase activity"/>
    <property type="evidence" value="ECO:0007669"/>
    <property type="project" value="UniProtKB-KW"/>
</dbReference>
<feature type="domain" description="PTS EIIA type-1" evidence="13">
    <location>
        <begin position="512"/>
        <end position="616"/>
    </location>
</feature>
<dbReference type="InterPro" id="IPR001996">
    <property type="entry name" value="PTS_IIB_1"/>
</dbReference>
<feature type="transmembrane region" description="Helical" evidence="12">
    <location>
        <begin position="149"/>
        <end position="172"/>
    </location>
</feature>
<feature type="transmembrane region" description="Helical" evidence="12">
    <location>
        <begin position="224"/>
        <end position="243"/>
    </location>
</feature>
<dbReference type="SUPFAM" id="SSF51261">
    <property type="entry name" value="Duplicated hybrid motif"/>
    <property type="match status" value="1"/>
</dbReference>
<organism evidence="16 17">
    <name type="scientific">Anaerobutyricum hallii</name>
    <dbReference type="NCBI Taxonomy" id="39488"/>
    <lineage>
        <taxon>Bacteria</taxon>
        <taxon>Bacillati</taxon>
        <taxon>Bacillota</taxon>
        <taxon>Clostridia</taxon>
        <taxon>Lachnospirales</taxon>
        <taxon>Lachnospiraceae</taxon>
        <taxon>Anaerobutyricum</taxon>
    </lineage>
</organism>
<dbReference type="InterPro" id="IPR018113">
    <property type="entry name" value="PTrfase_EIIB_Cys"/>
</dbReference>
<feature type="transmembrane region" description="Helical" evidence="12">
    <location>
        <begin position="184"/>
        <end position="204"/>
    </location>
</feature>
<gene>
    <name evidence="16" type="ORF">EHLA_2444</name>
</gene>
<dbReference type="FunFam" id="2.70.70.10:FF:000001">
    <property type="entry name" value="PTS system glucose-specific IIA component"/>
    <property type="match status" value="1"/>
</dbReference>
<keyword evidence="5 16" id="KW-0808">Transferase</keyword>
<dbReference type="Proteomes" id="UP000217549">
    <property type="component" value="Chromosome I"/>
</dbReference>
<keyword evidence="3" id="KW-1003">Cell membrane</keyword>
<dbReference type="GO" id="GO:0005886">
    <property type="term" value="C:plasma membrane"/>
    <property type="evidence" value="ECO:0007669"/>
    <property type="project" value="UniProtKB-SubCell"/>
</dbReference>
<keyword evidence="17" id="KW-1185">Reference proteome</keyword>
<dbReference type="Gene3D" id="2.70.70.10">
    <property type="entry name" value="Glucose Permease (Domain IIA)"/>
    <property type="match status" value="1"/>
</dbReference>
<evidence type="ECO:0000256" key="10">
    <source>
        <dbReference type="ARBA" id="ARBA00023136"/>
    </source>
</evidence>
<sequence>MINRNEYLEISKQIVACIGGMENIQGTAHCATRLRIVLQDNSLANIEKLEEIHKVKGAFIAGNQLQLIFGAGVVNDVYDIFAEYTHTQNMSLGDLKEQSNKKQNPVQAVIKSLSDVFIGIMPALLAAALLMGITSVLGGMEVVKTHDTLYAINRLVSLAATGIFAILPMAVCYSAVKRFGGNPVLGMVVGAIMLDSSLANAYQAAQGAVDPEIIRLFGLKIEMVGFQGGIIIALMMGWVVAKLDNFFNRKIPDVVKLLVAPMLTVFISTVLLFTIVGPVGRILSNGITDGLVWSTNHLGAFGYALFAGIQQIVVITGLHHIIGAVEAQLIAATGTNFLNPLMSVALMGQGGAVLGYLALNWKNVKAREICIPSFASTLFGISEPAIFGVNLRYRFPLIGGCIGGAAAGAYVYFSKLTALGFGTTALPGMAIANPANHGYINYIVAHVIALAIGFVATAIIGKMWTTVNKAETIEEETNSTDDGKKAEAKDVVESIFYAPAEGEVKPISESSDQTFSKKILGDGVVVFPENGFVMSPCNAKVKLVYPTGHAVGLETEDGTVILIHCGIDTVNMKGEGFEVFVKEGQQVAAGDILVKFDKELVESKGYSSEILVVFTEVPTGNVLKINEQIPADRVIAEIEK</sequence>
<dbReference type="GO" id="GO:0008982">
    <property type="term" value="F:protein-N(PI)-phosphohistidine-sugar phosphotransferase activity"/>
    <property type="evidence" value="ECO:0007669"/>
    <property type="project" value="InterPro"/>
</dbReference>
<evidence type="ECO:0000313" key="16">
    <source>
        <dbReference type="EMBL" id="SOB72998.1"/>
    </source>
</evidence>
<dbReference type="PROSITE" id="PS51098">
    <property type="entry name" value="PTS_EIIB_TYPE_1"/>
    <property type="match status" value="1"/>
</dbReference>
<dbReference type="KEGG" id="ehl:EHLA_2444"/>
<keyword evidence="2" id="KW-0813">Transport</keyword>
<feature type="transmembrane region" description="Helical" evidence="12">
    <location>
        <begin position="439"/>
        <end position="460"/>
    </location>
</feature>
<keyword evidence="8" id="KW-0418">Kinase</keyword>
<feature type="active site" description="Phosphocysteine intermediate; for EIIB activity" evidence="11">
    <location>
        <position position="30"/>
    </location>
</feature>
<evidence type="ECO:0000256" key="4">
    <source>
        <dbReference type="ARBA" id="ARBA00022597"/>
    </source>
</evidence>
<dbReference type="InterPro" id="IPR013013">
    <property type="entry name" value="PTS_EIIC_1"/>
</dbReference>
<dbReference type="EC" id="2.7.1.69" evidence="16"/>
<dbReference type="InterPro" id="IPR003352">
    <property type="entry name" value="PTS_EIIC"/>
</dbReference>
<feature type="domain" description="PTS EIIC type-1" evidence="15">
    <location>
        <begin position="111"/>
        <end position="476"/>
    </location>
</feature>
<feature type="transmembrane region" description="Helical" evidence="12">
    <location>
        <begin position="255"/>
        <end position="280"/>
    </location>
</feature>
<keyword evidence="9 12" id="KW-1133">Transmembrane helix</keyword>
<feature type="transmembrane region" description="Helical" evidence="12">
    <location>
        <begin position="116"/>
        <end position="137"/>
    </location>
</feature>
<feature type="transmembrane region" description="Helical" evidence="12">
    <location>
        <begin position="337"/>
        <end position="359"/>
    </location>
</feature>
<dbReference type="GO" id="GO:0015771">
    <property type="term" value="P:trehalose transport"/>
    <property type="evidence" value="ECO:0007669"/>
    <property type="project" value="TreeGrafter"/>
</dbReference>
<keyword evidence="7 12" id="KW-0812">Transmembrane</keyword>